<keyword evidence="2" id="KW-0812">Transmembrane</keyword>
<feature type="coiled-coil region" evidence="1">
    <location>
        <begin position="53"/>
        <end position="80"/>
    </location>
</feature>
<dbReference type="EMBL" id="AGNL01001213">
    <property type="protein sequence ID" value="EJK77178.1"/>
    <property type="molecule type" value="Genomic_DNA"/>
</dbReference>
<keyword evidence="4" id="KW-1185">Reference proteome</keyword>
<keyword evidence="1" id="KW-0175">Coiled coil</keyword>
<evidence type="ECO:0000313" key="4">
    <source>
        <dbReference type="Proteomes" id="UP000266841"/>
    </source>
</evidence>
<dbReference type="Proteomes" id="UP000266841">
    <property type="component" value="Unassembled WGS sequence"/>
</dbReference>
<organism evidence="3 4">
    <name type="scientific">Thalassiosira oceanica</name>
    <name type="common">Marine diatom</name>
    <dbReference type="NCBI Taxonomy" id="159749"/>
    <lineage>
        <taxon>Eukaryota</taxon>
        <taxon>Sar</taxon>
        <taxon>Stramenopiles</taxon>
        <taxon>Ochrophyta</taxon>
        <taxon>Bacillariophyta</taxon>
        <taxon>Coscinodiscophyceae</taxon>
        <taxon>Thalassiosirophycidae</taxon>
        <taxon>Thalassiosirales</taxon>
        <taxon>Thalassiosiraceae</taxon>
        <taxon>Thalassiosira</taxon>
    </lineage>
</organism>
<proteinExistence type="predicted"/>
<reference evidence="3 4" key="1">
    <citation type="journal article" date="2012" name="Genome Biol.">
        <title>Genome and low-iron response of an oceanic diatom adapted to chronic iron limitation.</title>
        <authorList>
            <person name="Lommer M."/>
            <person name="Specht M."/>
            <person name="Roy A.S."/>
            <person name="Kraemer L."/>
            <person name="Andreson R."/>
            <person name="Gutowska M.A."/>
            <person name="Wolf J."/>
            <person name="Bergner S.V."/>
            <person name="Schilhabel M.B."/>
            <person name="Klostermeier U.C."/>
            <person name="Beiko R.G."/>
            <person name="Rosenstiel P."/>
            <person name="Hippler M."/>
            <person name="Laroche J."/>
        </authorList>
    </citation>
    <scope>NUCLEOTIDE SEQUENCE [LARGE SCALE GENOMIC DNA]</scope>
    <source>
        <strain evidence="3 4">CCMP1005</strain>
    </source>
</reference>
<evidence type="ECO:0000313" key="3">
    <source>
        <dbReference type="EMBL" id="EJK77178.1"/>
    </source>
</evidence>
<evidence type="ECO:0000256" key="2">
    <source>
        <dbReference type="SAM" id="Phobius"/>
    </source>
</evidence>
<keyword evidence="2" id="KW-1133">Transmembrane helix</keyword>
<accession>K0TEQ3</accession>
<comment type="caution">
    <text evidence="3">The sequence shown here is derived from an EMBL/GenBank/DDBJ whole genome shotgun (WGS) entry which is preliminary data.</text>
</comment>
<evidence type="ECO:0000256" key="1">
    <source>
        <dbReference type="SAM" id="Coils"/>
    </source>
</evidence>
<protein>
    <submittedName>
        <fullName evidence="3">Uncharacterized protein</fullName>
    </submittedName>
</protein>
<keyword evidence="2" id="KW-0472">Membrane</keyword>
<name>K0TEQ3_THAOC</name>
<feature type="transmembrane region" description="Helical" evidence="2">
    <location>
        <begin position="36"/>
        <end position="56"/>
    </location>
</feature>
<dbReference type="AlphaFoldDB" id="K0TEQ3"/>
<sequence length="103" mass="11316">MVTPSYPANCSDTCAFALSLFLITWGATVSKEMQLHIGAGAQLFVLSFFISSFAALKKENESLRARLIQEENERARVVDALSVAKNELEGIREVLVGLKGLKR</sequence>
<gene>
    <name evidence="3" type="ORF">THAOC_01007</name>
</gene>